<keyword evidence="4" id="KW-0408">Iron</keyword>
<protein>
    <recommendedName>
        <fullName evidence="6">B12-binding domain-containing protein</fullName>
    </recommendedName>
</protein>
<evidence type="ECO:0000259" key="6">
    <source>
        <dbReference type="PROSITE" id="PS51332"/>
    </source>
</evidence>
<dbReference type="InterPro" id="IPR006638">
    <property type="entry name" value="Elp3/MiaA/NifB-like_rSAM"/>
</dbReference>
<dbReference type="InterPro" id="IPR051198">
    <property type="entry name" value="BchE-like"/>
</dbReference>
<dbReference type="GO" id="GO:0051539">
    <property type="term" value="F:4 iron, 4 sulfur cluster binding"/>
    <property type="evidence" value="ECO:0007669"/>
    <property type="project" value="UniProtKB-KW"/>
</dbReference>
<evidence type="ECO:0000256" key="2">
    <source>
        <dbReference type="ARBA" id="ARBA00022691"/>
    </source>
</evidence>
<dbReference type="EMBL" id="LLZH01000049">
    <property type="protein sequence ID" value="KUL39427.1"/>
    <property type="molecule type" value="Genomic_DNA"/>
</dbReference>
<dbReference type="SFLD" id="SFLDG01082">
    <property type="entry name" value="B12-binding_domain_containing"/>
    <property type="match status" value="1"/>
</dbReference>
<evidence type="ECO:0000313" key="7">
    <source>
        <dbReference type="EMBL" id="KUL39427.1"/>
    </source>
</evidence>
<dbReference type="SMART" id="SM00729">
    <property type="entry name" value="Elp3"/>
    <property type="match status" value="1"/>
</dbReference>
<dbReference type="SUPFAM" id="SSF102114">
    <property type="entry name" value="Radical SAM enzymes"/>
    <property type="match status" value="1"/>
</dbReference>
<dbReference type="InterPro" id="IPR007197">
    <property type="entry name" value="rSAM"/>
</dbReference>
<evidence type="ECO:0000256" key="3">
    <source>
        <dbReference type="ARBA" id="ARBA00022723"/>
    </source>
</evidence>
<evidence type="ECO:0000313" key="8">
    <source>
        <dbReference type="Proteomes" id="UP000053244"/>
    </source>
</evidence>
<dbReference type="SFLD" id="SFLDG01123">
    <property type="entry name" value="methyltransferase_(Class_B)"/>
    <property type="match status" value="1"/>
</dbReference>
<dbReference type="Gene3D" id="3.80.30.20">
    <property type="entry name" value="tm_1862 like domain"/>
    <property type="match status" value="1"/>
</dbReference>
<keyword evidence="2" id="KW-0949">S-adenosyl-L-methionine</keyword>
<evidence type="ECO:0000256" key="1">
    <source>
        <dbReference type="ARBA" id="ARBA00001966"/>
    </source>
</evidence>
<dbReference type="GO" id="GO:0031419">
    <property type="term" value="F:cobalamin binding"/>
    <property type="evidence" value="ECO:0007669"/>
    <property type="project" value="InterPro"/>
</dbReference>
<dbReference type="SFLD" id="SFLDS00029">
    <property type="entry name" value="Radical_SAM"/>
    <property type="match status" value="1"/>
</dbReference>
<dbReference type="AlphaFoldDB" id="A0A0X3V4S0"/>
<dbReference type="PANTHER" id="PTHR43409:SF16">
    <property type="entry name" value="SLR0320 PROTEIN"/>
    <property type="match status" value="1"/>
</dbReference>
<sequence length="623" mass="70683">MELTVFERVVPLASGYLEAYAKADSYLAQSYSFDKYVVEVSLPRKKVIADLVAAAADVYALSCYVWNTGAMRKIATALREALPQAHIILGGPQVMHHPDRYLSTADPRTVLCNGEGEAIFAHYLRELLEPVPDMAKVPGISFPRDGVMVTNPQPPRISDLNTIPSPYLTGVFKPEYTMAILESNRGCPYHCGFCYWGAATNDRVYRFDEERVREEITWIARNDVFFVHIADANWGMLSRDIEFSQHIADCNREYGLPGAIYFSSAKNKPHAVTKIADIFQKAGVIAAQPISMQSMEPAVLQIVDRSNIKLSAFNEVQQDLKERGVSSFIELIWPLPGETVSSFKSGIGKLCDNEAQTIIAYPHLLLHNTPLYRDRDRLGLVTRADEQEAGESELVIGTQEVDYADFLEGMWFFYAVHSVQNTRGLRLVSRHLADAGVASHDEVLSAFVDHWRNATADDELVSFIRKSVDHLGFREFSNYGLTIHNVLHAQRALFGKHLRNFVQSQDWWSDEQSRILFDLDQLNRPYVYSNTPLDTPQLLSGTMKLIRQGRRQYVVEVADEWADLVISRVRLEPDAKQPGRLFVVDHKRMQMPFMSSQTLEHNSHYCHGVIEKIENIAPFWRVP</sequence>
<comment type="caution">
    <text evidence="7">The sequence shown here is derived from an EMBL/GenBank/DDBJ whole genome shotgun (WGS) entry which is preliminary data.</text>
</comment>
<comment type="cofactor">
    <cofactor evidence="1">
        <name>[4Fe-4S] cluster</name>
        <dbReference type="ChEBI" id="CHEBI:49883"/>
    </cofactor>
</comment>
<evidence type="ECO:0000256" key="4">
    <source>
        <dbReference type="ARBA" id="ARBA00023004"/>
    </source>
</evidence>
<dbReference type="GO" id="GO:0046872">
    <property type="term" value="F:metal ion binding"/>
    <property type="evidence" value="ECO:0007669"/>
    <property type="project" value="UniProtKB-KW"/>
</dbReference>
<keyword evidence="3" id="KW-0479">Metal-binding</keyword>
<dbReference type="Pfam" id="PF02310">
    <property type="entry name" value="B12-binding"/>
    <property type="match status" value="1"/>
</dbReference>
<dbReference type="InterPro" id="IPR006158">
    <property type="entry name" value="Cobalamin-bd"/>
</dbReference>
<dbReference type="InterPro" id="IPR058240">
    <property type="entry name" value="rSAM_sf"/>
</dbReference>
<evidence type="ECO:0000256" key="5">
    <source>
        <dbReference type="ARBA" id="ARBA00023014"/>
    </source>
</evidence>
<dbReference type="Gene3D" id="3.40.50.280">
    <property type="entry name" value="Cobalamin-binding domain"/>
    <property type="match status" value="1"/>
</dbReference>
<dbReference type="PANTHER" id="PTHR43409">
    <property type="entry name" value="ANAEROBIC MAGNESIUM-PROTOPORPHYRIN IX MONOMETHYL ESTER CYCLASE-RELATED"/>
    <property type="match status" value="1"/>
</dbReference>
<dbReference type="RefSeq" id="WP_067687450.1">
    <property type="nucleotide sequence ID" value="NZ_LLZH01000049.1"/>
</dbReference>
<dbReference type="PROSITE" id="PS51332">
    <property type="entry name" value="B12_BINDING"/>
    <property type="match status" value="1"/>
</dbReference>
<reference evidence="7 8" key="1">
    <citation type="submission" date="2015-10" db="EMBL/GenBank/DDBJ databases">
        <authorList>
            <person name="Gilbert D.G."/>
        </authorList>
    </citation>
    <scope>NUCLEOTIDE SEQUENCE [LARGE SCALE GENOMIC DNA]</scope>
    <source>
        <strain evidence="7 8">NRRL B-16712</strain>
    </source>
</reference>
<dbReference type="InterPro" id="IPR023404">
    <property type="entry name" value="rSAM_horseshoe"/>
</dbReference>
<dbReference type="GO" id="GO:0005829">
    <property type="term" value="C:cytosol"/>
    <property type="evidence" value="ECO:0007669"/>
    <property type="project" value="TreeGrafter"/>
</dbReference>
<organism evidence="7 8">
    <name type="scientific">Actinoplanes awajinensis subsp. mycoplanecinus</name>
    <dbReference type="NCBI Taxonomy" id="135947"/>
    <lineage>
        <taxon>Bacteria</taxon>
        <taxon>Bacillati</taxon>
        <taxon>Actinomycetota</taxon>
        <taxon>Actinomycetes</taxon>
        <taxon>Micromonosporales</taxon>
        <taxon>Micromonosporaceae</taxon>
        <taxon>Actinoplanes</taxon>
    </lineage>
</organism>
<gene>
    <name evidence="7" type="ORF">ADL15_09745</name>
</gene>
<accession>A0A0X3V4S0</accession>
<feature type="domain" description="B12-binding" evidence="6">
    <location>
        <begin position="1"/>
        <end position="134"/>
    </location>
</feature>
<name>A0A0X3V4S0_9ACTN</name>
<keyword evidence="5" id="KW-0411">Iron-sulfur</keyword>
<proteinExistence type="predicted"/>
<keyword evidence="8" id="KW-1185">Reference proteome</keyword>
<dbReference type="Proteomes" id="UP000053244">
    <property type="component" value="Unassembled WGS sequence"/>
</dbReference>
<dbReference type="InterPro" id="IPR034466">
    <property type="entry name" value="Methyltransferase_Class_B"/>
</dbReference>
<dbReference type="GO" id="GO:0003824">
    <property type="term" value="F:catalytic activity"/>
    <property type="evidence" value="ECO:0007669"/>
    <property type="project" value="InterPro"/>
</dbReference>